<keyword evidence="5 11" id="KW-0808">Transferase</keyword>
<comment type="subunit">
    <text evidence="11">Homohexamer.</text>
</comment>
<evidence type="ECO:0000256" key="9">
    <source>
        <dbReference type="ARBA" id="ARBA00022975"/>
    </source>
</evidence>
<dbReference type="Pfam" id="PF00696">
    <property type="entry name" value="AA_kinase"/>
    <property type="match status" value="1"/>
</dbReference>
<dbReference type="SUPFAM" id="SSF53633">
    <property type="entry name" value="Carbamate kinase-like"/>
    <property type="match status" value="1"/>
</dbReference>
<organism evidence="13 14">
    <name type="scientific">Methanochimaera problematica</name>
    <dbReference type="NCBI Taxonomy" id="2609417"/>
    <lineage>
        <taxon>Archaea</taxon>
        <taxon>Methanobacteriati</taxon>
        <taxon>Methanobacteriota</taxon>
        <taxon>Stenosarchaea group</taxon>
        <taxon>Methanomicrobia</taxon>
        <taxon>Methanomicrobiales</taxon>
        <taxon>Methanomicrobiaceae</taxon>
        <taxon>Methanochimaera</taxon>
    </lineage>
</organism>
<comment type="function">
    <text evidence="11">Catalyzes the reversible phosphorylation of UMP to UDP.</text>
</comment>
<name>A0AA97FBL8_9EURY</name>
<dbReference type="PANTHER" id="PTHR42833">
    <property type="entry name" value="URIDYLATE KINASE"/>
    <property type="match status" value="1"/>
</dbReference>
<sequence length="234" mass="24951">MKKIVISLGGSILVPSLESNNISKYVDVLKELSKKYQIFVVIGGGGEARRYINVARSLCIDEATSDELGIMVTRINASLLAWALGNYAHPCIPENYTQALSYAESGKIVIMGGVTPGQTTDAVSAVLAERTKADLLINATSVDGIYSADPKKKPDAEKFDKMTPDDLIEIVSGGRMNAGSNNVIDLVAAKVTQRSGIPMVVLQGTDIDNLKNALISGEFTGTTVSYSKEKPLPL</sequence>
<evidence type="ECO:0000256" key="4">
    <source>
        <dbReference type="ARBA" id="ARBA00022490"/>
    </source>
</evidence>
<dbReference type="GO" id="GO:0005524">
    <property type="term" value="F:ATP binding"/>
    <property type="evidence" value="ECO:0007669"/>
    <property type="project" value="UniProtKB-KW"/>
</dbReference>
<dbReference type="EMBL" id="CP043875">
    <property type="protein sequence ID" value="WOF16450.1"/>
    <property type="molecule type" value="Genomic_DNA"/>
</dbReference>
<evidence type="ECO:0000256" key="7">
    <source>
        <dbReference type="ARBA" id="ARBA00022777"/>
    </source>
</evidence>
<comment type="pathway">
    <text evidence="2 11">Pyrimidine metabolism; CTP biosynthesis via de novo pathway; UDP from UMP (UMPK route): step 1/1.</text>
</comment>
<dbReference type="GeneID" id="85229886"/>
<dbReference type="Proteomes" id="UP001301797">
    <property type="component" value="Chromosome"/>
</dbReference>
<dbReference type="PIRSF" id="PIRSF005650">
    <property type="entry name" value="Uridylate_kin"/>
    <property type="match status" value="1"/>
</dbReference>
<keyword evidence="6 11" id="KW-0547">Nucleotide-binding</keyword>
<evidence type="ECO:0000256" key="1">
    <source>
        <dbReference type="ARBA" id="ARBA00004496"/>
    </source>
</evidence>
<dbReference type="CDD" id="cd04253">
    <property type="entry name" value="AAK_UMPK-PyrH-Pf"/>
    <property type="match status" value="1"/>
</dbReference>
<feature type="binding site" evidence="11">
    <location>
        <position position="146"/>
    </location>
    <ligand>
        <name>ATP</name>
        <dbReference type="ChEBI" id="CHEBI:30616"/>
    </ligand>
</feature>
<feature type="binding site" evidence="11">
    <location>
        <begin position="10"/>
        <end position="11"/>
    </location>
    <ligand>
        <name>ATP</name>
        <dbReference type="ChEBI" id="CHEBI:30616"/>
    </ligand>
</feature>
<feature type="binding site" evidence="11">
    <location>
        <begin position="114"/>
        <end position="120"/>
    </location>
    <ligand>
        <name>UMP</name>
        <dbReference type="ChEBI" id="CHEBI:57865"/>
    </ligand>
</feature>
<comment type="caution">
    <text evidence="11">Lacks conserved residue(s) required for the propagation of feature annotation.</text>
</comment>
<reference evidence="13 14" key="1">
    <citation type="submission" date="2019-09" db="EMBL/GenBank/DDBJ databases">
        <title>The complete genome of Methanoplanus sp. FWC-SCC4.</title>
        <authorList>
            <person name="Chen S.-C."/>
            <person name="Zhou Y.-Z."/>
            <person name="Lai M.-C."/>
        </authorList>
    </citation>
    <scope>NUCLEOTIDE SEQUENCE [LARGE SCALE GENOMIC DNA]</scope>
    <source>
        <strain evidence="13 14">FWC-SCC4</strain>
    </source>
</reference>
<keyword evidence="14" id="KW-1185">Reference proteome</keyword>
<dbReference type="Gene3D" id="3.40.1160.10">
    <property type="entry name" value="Acetylglutamate kinase-like"/>
    <property type="match status" value="1"/>
</dbReference>
<evidence type="ECO:0000256" key="2">
    <source>
        <dbReference type="ARBA" id="ARBA00004791"/>
    </source>
</evidence>
<comment type="similarity">
    <text evidence="3 11">Belongs to the UMP kinase family.</text>
</comment>
<dbReference type="InterPro" id="IPR036393">
    <property type="entry name" value="AceGlu_kinase-like_sf"/>
</dbReference>
<comment type="catalytic activity">
    <reaction evidence="10 11">
        <text>UMP + ATP = UDP + ADP</text>
        <dbReference type="Rhea" id="RHEA:24400"/>
        <dbReference type="ChEBI" id="CHEBI:30616"/>
        <dbReference type="ChEBI" id="CHEBI:57865"/>
        <dbReference type="ChEBI" id="CHEBI:58223"/>
        <dbReference type="ChEBI" id="CHEBI:456216"/>
        <dbReference type="EC" id="2.7.4.22"/>
    </reaction>
</comment>
<dbReference type="InterPro" id="IPR001048">
    <property type="entry name" value="Asp/Glu/Uridylate_kinase"/>
</dbReference>
<dbReference type="HAMAP" id="MF_01220_A">
    <property type="entry name" value="PyrH_A"/>
    <property type="match status" value="1"/>
</dbReference>
<feature type="domain" description="Aspartate/glutamate/uridylate kinase" evidence="12">
    <location>
        <begin position="2"/>
        <end position="202"/>
    </location>
</feature>
<dbReference type="NCBIfam" id="TIGR02076">
    <property type="entry name" value="pyrH_arch"/>
    <property type="match status" value="1"/>
</dbReference>
<dbReference type="EC" id="2.7.4.22" evidence="11"/>
<keyword evidence="9 11" id="KW-0665">Pyrimidine biosynthesis</keyword>
<dbReference type="InterPro" id="IPR011818">
    <property type="entry name" value="Uridylate_kinase_arch/spir"/>
</dbReference>
<feature type="binding site" evidence="11">
    <location>
        <position position="49"/>
    </location>
    <ligand>
        <name>ATP</name>
        <dbReference type="ChEBI" id="CHEBI:30616"/>
    </ligand>
</feature>
<feature type="binding site" evidence="11">
    <location>
        <position position="44"/>
    </location>
    <ligand>
        <name>UMP</name>
        <dbReference type="ChEBI" id="CHEBI:57865"/>
    </ligand>
</feature>
<dbReference type="AlphaFoldDB" id="A0AA97FBL8"/>
<dbReference type="KEGG" id="mefw:F1737_06915"/>
<keyword evidence="4 11" id="KW-0963">Cytoplasm</keyword>
<evidence type="ECO:0000256" key="11">
    <source>
        <dbReference type="HAMAP-Rule" id="MF_01220"/>
    </source>
</evidence>
<dbReference type="GO" id="GO:0005737">
    <property type="term" value="C:cytoplasm"/>
    <property type="evidence" value="ECO:0007669"/>
    <property type="project" value="UniProtKB-SubCell"/>
</dbReference>
<feature type="binding site" evidence="11">
    <location>
        <position position="140"/>
    </location>
    <ligand>
        <name>ATP</name>
        <dbReference type="ChEBI" id="CHEBI:30616"/>
    </ligand>
</feature>
<dbReference type="GO" id="GO:0044210">
    <property type="term" value="P:'de novo' CTP biosynthetic process"/>
    <property type="evidence" value="ECO:0007669"/>
    <property type="project" value="UniProtKB-UniRule"/>
</dbReference>
<proteinExistence type="inferred from homology"/>
<keyword evidence="7 11" id="KW-0418">Kinase</keyword>
<evidence type="ECO:0000313" key="13">
    <source>
        <dbReference type="EMBL" id="WOF16450.1"/>
    </source>
</evidence>
<evidence type="ECO:0000256" key="6">
    <source>
        <dbReference type="ARBA" id="ARBA00022741"/>
    </source>
</evidence>
<feature type="binding site" evidence="11">
    <location>
        <position position="66"/>
    </location>
    <ligand>
        <name>UMP</name>
        <dbReference type="ChEBI" id="CHEBI:57865"/>
    </ligand>
</feature>
<evidence type="ECO:0000256" key="10">
    <source>
        <dbReference type="ARBA" id="ARBA00047767"/>
    </source>
</evidence>
<evidence type="ECO:0000256" key="5">
    <source>
        <dbReference type="ARBA" id="ARBA00022679"/>
    </source>
</evidence>
<accession>A0AA97FBL8</accession>
<feature type="binding site" evidence="11">
    <location>
        <position position="45"/>
    </location>
    <ligand>
        <name>ATP</name>
        <dbReference type="ChEBI" id="CHEBI:30616"/>
    </ligand>
</feature>
<dbReference type="PANTHER" id="PTHR42833:SF4">
    <property type="entry name" value="URIDYLATE KINASE PUMPKIN, CHLOROPLASTIC"/>
    <property type="match status" value="1"/>
</dbReference>
<evidence type="ECO:0000313" key="14">
    <source>
        <dbReference type="Proteomes" id="UP001301797"/>
    </source>
</evidence>
<comment type="subcellular location">
    <subcellularLocation>
        <location evidence="1 11">Cytoplasm</location>
    </subcellularLocation>
</comment>
<dbReference type="InterPro" id="IPR011817">
    <property type="entry name" value="Uridylate_kinase"/>
</dbReference>
<gene>
    <name evidence="11 13" type="primary">pyrH</name>
    <name evidence="13" type="ORF">F1737_06915</name>
</gene>
<feature type="binding site" evidence="11">
    <location>
        <position position="149"/>
    </location>
    <ligand>
        <name>ATP</name>
        <dbReference type="ChEBI" id="CHEBI:30616"/>
    </ligand>
</feature>
<keyword evidence="8 11" id="KW-0067">ATP-binding</keyword>
<dbReference type="GO" id="GO:0033862">
    <property type="term" value="F:UMP kinase activity"/>
    <property type="evidence" value="ECO:0007669"/>
    <property type="project" value="UniProtKB-EC"/>
</dbReference>
<dbReference type="RefSeq" id="WP_317135867.1">
    <property type="nucleotide sequence ID" value="NZ_CP043875.1"/>
</dbReference>
<comment type="activity regulation">
    <text evidence="11">Inhibited by UTP.</text>
</comment>
<protein>
    <recommendedName>
        <fullName evidence="11">Uridylate kinase</fullName>
        <shortName evidence="11">UK</shortName>
        <ecNumber evidence="11">2.7.4.22</ecNumber>
    </recommendedName>
    <alternativeName>
        <fullName evidence="11">Uridine monophosphate kinase</fullName>
        <shortName evidence="11">UMP kinase</shortName>
        <shortName evidence="11">UMPK</shortName>
    </alternativeName>
</protein>
<evidence type="ECO:0000256" key="8">
    <source>
        <dbReference type="ARBA" id="ARBA00022840"/>
    </source>
</evidence>
<dbReference type="GO" id="GO:0006225">
    <property type="term" value="P:UDP biosynthetic process"/>
    <property type="evidence" value="ECO:0007669"/>
    <property type="project" value="TreeGrafter"/>
</dbReference>
<evidence type="ECO:0000259" key="12">
    <source>
        <dbReference type="Pfam" id="PF00696"/>
    </source>
</evidence>
<evidence type="ECO:0000256" key="3">
    <source>
        <dbReference type="ARBA" id="ARBA00007614"/>
    </source>
</evidence>